<keyword evidence="3" id="KW-1185">Reference proteome</keyword>
<feature type="signal peptide" evidence="1">
    <location>
        <begin position="1"/>
        <end position="28"/>
    </location>
</feature>
<dbReference type="AlphaFoldDB" id="A0A1E3NRS4"/>
<protein>
    <recommendedName>
        <fullName evidence="4">Secreted protein</fullName>
    </recommendedName>
</protein>
<dbReference type="GeneID" id="30177011"/>
<evidence type="ECO:0008006" key="4">
    <source>
        <dbReference type="Google" id="ProtNLM"/>
    </source>
</evidence>
<sequence>MCVMRSHGGIFLFLFLLFPLRWYCSADADVESAFALFSYTDAFPPAILYDGARYEHEDFFGGAV</sequence>
<dbReference type="Proteomes" id="UP000094455">
    <property type="component" value="Unassembled WGS sequence"/>
</dbReference>
<organism evidence="2 3">
    <name type="scientific">Pichia membranifaciens NRRL Y-2026</name>
    <dbReference type="NCBI Taxonomy" id="763406"/>
    <lineage>
        <taxon>Eukaryota</taxon>
        <taxon>Fungi</taxon>
        <taxon>Dikarya</taxon>
        <taxon>Ascomycota</taxon>
        <taxon>Saccharomycotina</taxon>
        <taxon>Pichiomycetes</taxon>
        <taxon>Pichiales</taxon>
        <taxon>Pichiaceae</taxon>
        <taxon>Pichia</taxon>
    </lineage>
</organism>
<keyword evidence="1" id="KW-0732">Signal</keyword>
<evidence type="ECO:0000256" key="1">
    <source>
        <dbReference type="SAM" id="SignalP"/>
    </source>
</evidence>
<name>A0A1E3NRS4_9ASCO</name>
<proteinExistence type="predicted"/>
<feature type="chain" id="PRO_5009133477" description="Secreted protein" evidence="1">
    <location>
        <begin position="29"/>
        <end position="64"/>
    </location>
</feature>
<evidence type="ECO:0000313" key="2">
    <source>
        <dbReference type="EMBL" id="ODQ48786.1"/>
    </source>
</evidence>
<accession>A0A1E3NRS4</accession>
<gene>
    <name evidence="2" type="ORF">PICMEDRAFT_14321</name>
</gene>
<evidence type="ECO:0000313" key="3">
    <source>
        <dbReference type="Proteomes" id="UP000094455"/>
    </source>
</evidence>
<dbReference type="EMBL" id="KV454001">
    <property type="protein sequence ID" value="ODQ48786.1"/>
    <property type="molecule type" value="Genomic_DNA"/>
</dbReference>
<reference evidence="2 3" key="1">
    <citation type="journal article" date="2016" name="Proc. Natl. Acad. Sci. U.S.A.">
        <title>Comparative genomics of biotechnologically important yeasts.</title>
        <authorList>
            <person name="Riley R."/>
            <person name="Haridas S."/>
            <person name="Wolfe K.H."/>
            <person name="Lopes M.R."/>
            <person name="Hittinger C.T."/>
            <person name="Goeker M."/>
            <person name="Salamov A.A."/>
            <person name="Wisecaver J.H."/>
            <person name="Long T.M."/>
            <person name="Calvey C.H."/>
            <person name="Aerts A.L."/>
            <person name="Barry K.W."/>
            <person name="Choi C."/>
            <person name="Clum A."/>
            <person name="Coughlan A.Y."/>
            <person name="Deshpande S."/>
            <person name="Douglass A.P."/>
            <person name="Hanson S.J."/>
            <person name="Klenk H.-P."/>
            <person name="LaButti K.M."/>
            <person name="Lapidus A."/>
            <person name="Lindquist E.A."/>
            <person name="Lipzen A.M."/>
            <person name="Meier-Kolthoff J.P."/>
            <person name="Ohm R.A."/>
            <person name="Otillar R.P."/>
            <person name="Pangilinan J.L."/>
            <person name="Peng Y."/>
            <person name="Rokas A."/>
            <person name="Rosa C.A."/>
            <person name="Scheuner C."/>
            <person name="Sibirny A.A."/>
            <person name="Slot J.C."/>
            <person name="Stielow J.B."/>
            <person name="Sun H."/>
            <person name="Kurtzman C.P."/>
            <person name="Blackwell M."/>
            <person name="Grigoriev I.V."/>
            <person name="Jeffries T.W."/>
        </authorList>
    </citation>
    <scope>NUCLEOTIDE SEQUENCE [LARGE SCALE GENOMIC DNA]</scope>
    <source>
        <strain evidence="2 3">NRRL Y-2026</strain>
    </source>
</reference>
<dbReference type="RefSeq" id="XP_019019899.1">
    <property type="nucleotide sequence ID" value="XM_019160324.1"/>
</dbReference>